<sequence length="185" mass="20537">MTTTHRKDDEHVTITQGWQGRFFEDFGIGDVYQHPLGRTITETDNTWFTLLTMNTNQAHFNRQVGESSEFGRMLVVSPLTIAVAMGQSVIDTTQNAFANLGMDDLRLTAPVFAGDTIWSESIVLDKRESSSRPTAGIVTIRTRTLNQDGVEVLTFRRTFYVHKQGAAGAASQFPRAATPLALEQV</sequence>
<dbReference type="Gene3D" id="3.10.129.10">
    <property type="entry name" value="Hotdog Thioesterase"/>
    <property type="match status" value="1"/>
</dbReference>
<dbReference type="InterPro" id="IPR029069">
    <property type="entry name" value="HotDog_dom_sf"/>
</dbReference>
<name>A0ABU8T7M0_9PSEU</name>
<dbReference type="InterPro" id="IPR052342">
    <property type="entry name" value="MCH/BMMD"/>
</dbReference>
<evidence type="ECO:0000313" key="1">
    <source>
        <dbReference type="EMBL" id="MEJ8279942.1"/>
    </source>
</evidence>
<dbReference type="EMBL" id="JBBJUP010000009">
    <property type="protein sequence ID" value="MEJ8279942.1"/>
    <property type="molecule type" value="Genomic_DNA"/>
</dbReference>
<keyword evidence="2" id="KW-1185">Reference proteome</keyword>
<dbReference type="RefSeq" id="WP_340290493.1">
    <property type="nucleotide sequence ID" value="NZ_JBBJUP010000009.1"/>
</dbReference>
<gene>
    <name evidence="1" type="ORF">WJX68_13435</name>
</gene>
<dbReference type="CDD" id="cd03451">
    <property type="entry name" value="FkbR2"/>
    <property type="match status" value="1"/>
</dbReference>
<comment type="caution">
    <text evidence="1">The sequence shown here is derived from an EMBL/GenBank/DDBJ whole genome shotgun (WGS) entry which is preliminary data.</text>
</comment>
<dbReference type="Pfam" id="PF19315">
    <property type="entry name" value="MC_hydratase"/>
    <property type="match status" value="1"/>
</dbReference>
<evidence type="ECO:0000313" key="2">
    <source>
        <dbReference type="Proteomes" id="UP001364211"/>
    </source>
</evidence>
<dbReference type="PANTHER" id="PTHR43664:SF1">
    <property type="entry name" value="BETA-METHYLMALYL-COA DEHYDRATASE"/>
    <property type="match status" value="1"/>
</dbReference>
<protein>
    <submittedName>
        <fullName evidence="1">MaoC family dehydratase</fullName>
    </submittedName>
</protein>
<dbReference type="SUPFAM" id="SSF54637">
    <property type="entry name" value="Thioesterase/thiol ester dehydrase-isomerase"/>
    <property type="match status" value="1"/>
</dbReference>
<proteinExistence type="predicted"/>
<accession>A0ABU8T7M0</accession>
<reference evidence="1 2" key="1">
    <citation type="submission" date="2024-03" db="EMBL/GenBank/DDBJ databases">
        <title>Draft genome sequence of Pseudonocardia sp. DW16-2.</title>
        <authorList>
            <person name="Duangmal K."/>
        </authorList>
    </citation>
    <scope>NUCLEOTIDE SEQUENCE [LARGE SCALE GENOMIC DNA]</scope>
    <source>
        <strain evidence="1 2">DW16-2</strain>
    </source>
</reference>
<dbReference type="Proteomes" id="UP001364211">
    <property type="component" value="Unassembled WGS sequence"/>
</dbReference>
<organism evidence="1 2">
    <name type="scientific">Pseudonocardia spirodelae</name>
    <dbReference type="NCBI Taxonomy" id="3133431"/>
    <lineage>
        <taxon>Bacteria</taxon>
        <taxon>Bacillati</taxon>
        <taxon>Actinomycetota</taxon>
        <taxon>Actinomycetes</taxon>
        <taxon>Pseudonocardiales</taxon>
        <taxon>Pseudonocardiaceae</taxon>
        <taxon>Pseudonocardia</taxon>
    </lineage>
</organism>
<dbReference type="InterPro" id="IPR048274">
    <property type="entry name" value="MC_hydratase"/>
</dbReference>
<dbReference type="PANTHER" id="PTHR43664">
    <property type="entry name" value="MONOAMINE OXIDASE-RELATED"/>
    <property type="match status" value="1"/>
</dbReference>